<evidence type="ECO:0000313" key="9">
    <source>
        <dbReference type="Proteomes" id="UP000265619"/>
    </source>
</evidence>
<feature type="binding site" evidence="5">
    <location>
        <position position="138"/>
    </location>
    <ligand>
        <name>Mg(2+)</name>
        <dbReference type="ChEBI" id="CHEBI:18420"/>
    </ligand>
</feature>
<dbReference type="EMBL" id="QXMN01000005">
    <property type="protein sequence ID" value="RIX83218.1"/>
    <property type="molecule type" value="Genomic_DNA"/>
</dbReference>
<protein>
    <submittedName>
        <fullName evidence="8">CoA ester lyase</fullName>
    </submittedName>
</protein>
<evidence type="ECO:0000256" key="5">
    <source>
        <dbReference type="PIRSR" id="PIRSR015582-2"/>
    </source>
</evidence>
<evidence type="ECO:0000313" key="8">
    <source>
        <dbReference type="EMBL" id="RIX83218.1"/>
    </source>
</evidence>
<dbReference type="PANTHER" id="PTHR32308">
    <property type="entry name" value="LYASE BETA SUBUNIT, PUTATIVE (AFU_ORTHOLOGUE AFUA_4G13030)-RELATED"/>
    <property type="match status" value="1"/>
</dbReference>
<dbReference type="InterPro" id="IPR005000">
    <property type="entry name" value="Aldolase/citrate-lyase_domain"/>
</dbReference>
<feature type="binding site" evidence="5">
    <location>
        <position position="165"/>
    </location>
    <ligand>
        <name>Mg(2+)</name>
        <dbReference type="ChEBI" id="CHEBI:18420"/>
    </ligand>
</feature>
<comment type="cofactor">
    <cofactor evidence="1">
        <name>Mg(2+)</name>
        <dbReference type="ChEBI" id="CHEBI:18420"/>
    </cofactor>
</comment>
<evidence type="ECO:0000256" key="6">
    <source>
        <dbReference type="SAM" id="MobiDB-lite"/>
    </source>
</evidence>
<dbReference type="InterPro" id="IPR015813">
    <property type="entry name" value="Pyrv/PenolPyrv_kinase-like_dom"/>
</dbReference>
<dbReference type="Pfam" id="PF03328">
    <property type="entry name" value="HpcH_HpaI"/>
    <property type="match status" value="1"/>
</dbReference>
<reference evidence="8 9" key="1">
    <citation type="submission" date="2018-09" db="EMBL/GenBank/DDBJ databases">
        <title>Acidovorax cavernicola nov. sp. isolated from Gruta de las Maravillas (Aracena, Spain).</title>
        <authorList>
            <person name="Jurado V."/>
            <person name="Gutierrez-Patricio S."/>
            <person name="Gonzalez-Pimentel J.L."/>
            <person name="Miller A.Z."/>
            <person name="Laiz L."/>
            <person name="Saiz-Jimenez C."/>
        </authorList>
    </citation>
    <scope>NUCLEOTIDE SEQUENCE [LARGE SCALE GENOMIC DNA]</scope>
    <source>
        <strain evidence="8 9">1011MAR4D40.2</strain>
    </source>
</reference>
<accession>A0A9X8D764</accession>
<dbReference type="GO" id="GO:0000287">
    <property type="term" value="F:magnesium ion binding"/>
    <property type="evidence" value="ECO:0007669"/>
    <property type="project" value="TreeGrafter"/>
</dbReference>
<feature type="compositionally biased region" description="Basic residues" evidence="6">
    <location>
        <begin position="1"/>
        <end position="12"/>
    </location>
</feature>
<dbReference type="PANTHER" id="PTHR32308:SF10">
    <property type="entry name" value="CITRATE LYASE SUBUNIT BETA"/>
    <property type="match status" value="1"/>
</dbReference>
<dbReference type="InterPro" id="IPR011206">
    <property type="entry name" value="Citrate_lyase_beta/mcl1/mcl2"/>
</dbReference>
<gene>
    <name evidence="8" type="ORF">D3H34_07225</name>
</gene>
<dbReference type="Proteomes" id="UP000265619">
    <property type="component" value="Unassembled WGS sequence"/>
</dbReference>
<dbReference type="Gene3D" id="3.20.20.60">
    <property type="entry name" value="Phosphoenolpyruvate-binding domains"/>
    <property type="match status" value="1"/>
</dbReference>
<comment type="caution">
    <text evidence="8">The sequence shown here is derived from an EMBL/GenBank/DDBJ whole genome shotgun (WGS) entry which is preliminary data.</text>
</comment>
<proteinExistence type="predicted"/>
<dbReference type="OrthoDB" id="348111at2"/>
<organism evidence="8 9">
    <name type="scientific">Acidovorax cavernicola</name>
    <dbReference type="NCBI Taxonomy" id="1675792"/>
    <lineage>
        <taxon>Bacteria</taxon>
        <taxon>Pseudomonadati</taxon>
        <taxon>Pseudomonadota</taxon>
        <taxon>Betaproteobacteria</taxon>
        <taxon>Burkholderiales</taxon>
        <taxon>Comamonadaceae</taxon>
        <taxon>Acidovorax</taxon>
    </lineage>
</organism>
<evidence type="ECO:0000256" key="4">
    <source>
        <dbReference type="PIRSR" id="PIRSR015582-1"/>
    </source>
</evidence>
<name>A0A9X8D764_9BURK</name>
<dbReference type="PIRSF" id="PIRSF015582">
    <property type="entry name" value="Cit_lyase_B"/>
    <property type="match status" value="1"/>
</dbReference>
<keyword evidence="9" id="KW-1185">Reference proteome</keyword>
<feature type="region of interest" description="Disordered" evidence="6">
    <location>
        <begin position="1"/>
        <end position="22"/>
    </location>
</feature>
<evidence type="ECO:0000259" key="7">
    <source>
        <dbReference type="Pfam" id="PF03328"/>
    </source>
</evidence>
<keyword evidence="8" id="KW-0456">Lyase</keyword>
<dbReference type="GO" id="GO:0006107">
    <property type="term" value="P:oxaloacetate metabolic process"/>
    <property type="evidence" value="ECO:0007669"/>
    <property type="project" value="TreeGrafter"/>
</dbReference>
<evidence type="ECO:0000256" key="2">
    <source>
        <dbReference type="ARBA" id="ARBA00022723"/>
    </source>
</evidence>
<dbReference type="RefSeq" id="WP_119552761.1">
    <property type="nucleotide sequence ID" value="NZ_QXMN01000005.1"/>
</dbReference>
<feature type="domain" description="HpcH/HpaI aldolase/citrate lyase" evidence="7">
    <location>
        <begin position="13"/>
        <end position="241"/>
    </location>
</feature>
<sequence>MSIPPRPRRPRRIQLSTPGSSEKMMAKAAASEADHVFLDLEDAVAPNQKVAARQKIVEALNTLDWNGKVRCVRINDLSTEYAYEDIIEVVEGAGRNLDTIMMTKVTSAADILFADRLLSMMEKKLKLERRIGLEALIEEVEGMQNIESIAHASPRLECLVFGMGDFSASMGISLDAAIGSDGGYPGDMWHYARFRLVMACRAAGLDPVDGPYADFRNEAGYREECRRANTLGMVGKWAIHPSQIAVAREVFSPDAARVESARHLVLAYAQAEAEGLGAIRVDGVMVDVATVRLLRNGILRKAELYGM</sequence>
<feature type="binding site" evidence="4">
    <location>
        <position position="138"/>
    </location>
    <ligand>
        <name>substrate</name>
    </ligand>
</feature>
<dbReference type="AlphaFoldDB" id="A0A9X8D764"/>
<keyword evidence="3 5" id="KW-0460">Magnesium</keyword>
<evidence type="ECO:0000256" key="1">
    <source>
        <dbReference type="ARBA" id="ARBA00001946"/>
    </source>
</evidence>
<dbReference type="GO" id="GO:0016829">
    <property type="term" value="F:lyase activity"/>
    <property type="evidence" value="ECO:0007669"/>
    <property type="project" value="UniProtKB-KW"/>
</dbReference>
<dbReference type="SUPFAM" id="SSF51621">
    <property type="entry name" value="Phosphoenolpyruvate/pyruvate domain"/>
    <property type="match status" value="1"/>
</dbReference>
<dbReference type="InterPro" id="IPR040442">
    <property type="entry name" value="Pyrv_kinase-like_dom_sf"/>
</dbReference>
<feature type="binding site" evidence="4">
    <location>
        <position position="73"/>
    </location>
    <ligand>
        <name>substrate</name>
    </ligand>
</feature>
<evidence type="ECO:0000256" key="3">
    <source>
        <dbReference type="ARBA" id="ARBA00022842"/>
    </source>
</evidence>
<keyword evidence="2 5" id="KW-0479">Metal-binding</keyword>